<keyword evidence="3" id="KW-0963">Cytoplasm</keyword>
<accession>A0A7C9JF79</accession>
<dbReference type="GO" id="GO:0005525">
    <property type="term" value="F:GTP binding"/>
    <property type="evidence" value="ECO:0007669"/>
    <property type="project" value="UniProtKB-UniRule"/>
</dbReference>
<dbReference type="GO" id="GO:0046872">
    <property type="term" value="F:metal ion binding"/>
    <property type="evidence" value="ECO:0007669"/>
    <property type="project" value="UniProtKB-KW"/>
</dbReference>
<evidence type="ECO:0000256" key="2">
    <source>
        <dbReference type="ARBA" id="ARBA00023150"/>
    </source>
</evidence>
<comment type="function">
    <text evidence="3">Transfers a GMP moiety from GTP to Mo-molybdopterin (Mo-MPT) cofactor (Moco or molybdenum cofactor) to form Mo-molybdopterin guanine dinucleotide (Mo-MGD) cofactor.</text>
</comment>
<feature type="binding site" evidence="3">
    <location>
        <position position="237"/>
    </location>
    <ligand>
        <name>GTP</name>
        <dbReference type="ChEBI" id="CHEBI:37565"/>
    </ligand>
</feature>
<gene>
    <name evidence="6" type="primary">mobB</name>
    <name evidence="3" type="synonym">mobA</name>
    <name evidence="6" type="ORF">D1639_08860</name>
</gene>
<organism evidence="6">
    <name type="scientific">Muribaculaceae bacterium Z82</name>
    <dbReference type="NCBI Taxonomy" id="2304548"/>
    <lineage>
        <taxon>Bacteria</taxon>
        <taxon>Pseudomonadati</taxon>
        <taxon>Bacteroidota</taxon>
        <taxon>Bacteroidia</taxon>
        <taxon>Bacteroidales</taxon>
        <taxon>Muribaculaceae</taxon>
    </lineage>
</organism>
<protein>
    <recommendedName>
        <fullName evidence="3">Probable molybdenum cofactor guanylyltransferase</fullName>
        <shortName evidence="3">MoCo guanylyltransferase</shortName>
        <ecNumber evidence="3">2.7.7.77</ecNumber>
    </recommendedName>
    <alternativeName>
        <fullName evidence="3">GTP:molybdopterin guanylyltransferase</fullName>
    </alternativeName>
    <alternativeName>
        <fullName evidence="3">Mo-MPT guanylyltransferase</fullName>
    </alternativeName>
    <alternativeName>
        <fullName evidence="3">Molybdopterin guanylyltransferase</fullName>
    </alternativeName>
    <alternativeName>
        <fullName evidence="3">Molybdopterin-guanine dinucleotide synthase</fullName>
        <shortName evidence="3">MGD synthase</shortName>
    </alternativeName>
</protein>
<evidence type="ECO:0000256" key="3">
    <source>
        <dbReference type="HAMAP-Rule" id="MF_00316"/>
    </source>
</evidence>
<comment type="caution">
    <text evidence="3">Lacks conserved residue(s) required for the propagation of feature annotation.</text>
</comment>
<keyword evidence="2 3" id="KW-0501">Molybdenum cofactor biosynthesis</keyword>
<keyword evidence="1 3" id="KW-0342">GTP-binding</keyword>
<keyword evidence="3" id="KW-0460">Magnesium</keyword>
<keyword evidence="3" id="KW-0808">Transferase</keyword>
<feature type="domain" description="MobA-like NTP transferase" evidence="5">
    <location>
        <begin position="222"/>
        <end position="378"/>
    </location>
</feature>
<dbReference type="InterPro" id="IPR025877">
    <property type="entry name" value="MobA-like_NTP_Trfase"/>
</dbReference>
<dbReference type="SUPFAM" id="SSF53448">
    <property type="entry name" value="Nucleotide-diphospho-sugar transferases"/>
    <property type="match status" value="1"/>
</dbReference>
<dbReference type="Gene3D" id="3.90.550.10">
    <property type="entry name" value="Spore Coat Polysaccharide Biosynthesis Protein SpsA, Chain A"/>
    <property type="match status" value="1"/>
</dbReference>
<dbReference type="AlphaFoldDB" id="A0A7C9JF79"/>
<dbReference type="Gene3D" id="3.40.50.300">
    <property type="entry name" value="P-loop containing nucleotide triphosphate hydrolases"/>
    <property type="match status" value="1"/>
</dbReference>
<feature type="binding site" evidence="3">
    <location>
        <position position="289"/>
    </location>
    <ligand>
        <name>GTP</name>
        <dbReference type="ChEBI" id="CHEBI:37565"/>
    </ligand>
</feature>
<feature type="binding site" evidence="3">
    <location>
        <position position="318"/>
    </location>
    <ligand>
        <name>GTP</name>
        <dbReference type="ChEBI" id="CHEBI:37565"/>
    </ligand>
</feature>
<comment type="caution">
    <text evidence="6">The sequence shown here is derived from an EMBL/GenBank/DDBJ whole genome shotgun (WGS) entry which is preliminary data.</text>
</comment>
<evidence type="ECO:0000259" key="4">
    <source>
        <dbReference type="Pfam" id="PF03205"/>
    </source>
</evidence>
<dbReference type="InterPro" id="IPR027417">
    <property type="entry name" value="P-loop_NTPase"/>
</dbReference>
<dbReference type="InterPro" id="IPR004435">
    <property type="entry name" value="MobB_dom"/>
</dbReference>
<dbReference type="SUPFAM" id="SSF52540">
    <property type="entry name" value="P-loop containing nucleoside triphosphate hydrolases"/>
    <property type="match status" value="1"/>
</dbReference>
<dbReference type="EMBL" id="QWKH01000078">
    <property type="protein sequence ID" value="NBI35134.1"/>
    <property type="molecule type" value="Genomic_DNA"/>
</dbReference>
<dbReference type="PANTHER" id="PTHR40072:SF1">
    <property type="entry name" value="MOLYBDOPTERIN-GUANINE DINUCLEOTIDE BIOSYNTHESIS ADAPTER PROTEIN"/>
    <property type="match status" value="1"/>
</dbReference>
<comment type="similarity">
    <text evidence="3">Belongs to the MobA family.</text>
</comment>
<dbReference type="GO" id="GO:0061603">
    <property type="term" value="F:molybdenum cofactor guanylyltransferase activity"/>
    <property type="evidence" value="ECO:0007669"/>
    <property type="project" value="UniProtKB-EC"/>
</dbReference>
<keyword evidence="3" id="KW-0479">Metal-binding</keyword>
<comment type="domain">
    <text evidence="3">The N-terminal domain determines nucleotide recognition and specific binding, while the C-terminal domain determines the specific binding to the target protein.</text>
</comment>
<dbReference type="HAMAP" id="MF_00316">
    <property type="entry name" value="MobA"/>
    <property type="match status" value="1"/>
</dbReference>
<feature type="domain" description="Molybdopterin-guanine dinucleotide biosynthesis protein B (MobB)" evidence="4">
    <location>
        <begin position="13"/>
        <end position="128"/>
    </location>
</feature>
<dbReference type="GO" id="GO:0005737">
    <property type="term" value="C:cytoplasm"/>
    <property type="evidence" value="ECO:0007669"/>
    <property type="project" value="UniProtKB-SubCell"/>
</dbReference>
<name>A0A7C9JF79_9BACT</name>
<dbReference type="InterPro" id="IPR013482">
    <property type="entry name" value="Molybde_CF_guanTrfase"/>
</dbReference>
<dbReference type="InterPro" id="IPR029044">
    <property type="entry name" value="Nucleotide-diphossugar_trans"/>
</dbReference>
<dbReference type="EC" id="2.7.7.77" evidence="3"/>
<dbReference type="CDD" id="cd02503">
    <property type="entry name" value="MobA"/>
    <property type="match status" value="1"/>
</dbReference>
<evidence type="ECO:0000256" key="1">
    <source>
        <dbReference type="ARBA" id="ARBA00023134"/>
    </source>
</evidence>
<dbReference type="CDD" id="cd03116">
    <property type="entry name" value="MobB"/>
    <property type="match status" value="1"/>
</dbReference>
<feature type="binding site" evidence="3">
    <location>
        <position position="318"/>
    </location>
    <ligand>
        <name>Mg(2+)</name>
        <dbReference type="ChEBI" id="CHEBI:18420"/>
    </ligand>
</feature>
<dbReference type="NCBIfam" id="TIGR00176">
    <property type="entry name" value="mobB"/>
    <property type="match status" value="1"/>
</dbReference>
<dbReference type="GO" id="GO:0006777">
    <property type="term" value="P:Mo-molybdopterin cofactor biosynthetic process"/>
    <property type="evidence" value="ECO:0007669"/>
    <property type="project" value="UniProtKB-KW"/>
</dbReference>
<comment type="cofactor">
    <cofactor evidence="3">
        <name>Mg(2+)</name>
        <dbReference type="ChEBI" id="CHEBI:18420"/>
    </cofactor>
</comment>
<dbReference type="Pfam" id="PF03205">
    <property type="entry name" value="MobB"/>
    <property type="match status" value="1"/>
</dbReference>
<dbReference type="PANTHER" id="PTHR40072">
    <property type="entry name" value="MOLYBDOPTERIN-GUANINE DINUCLEOTIDE BIOSYNTHESIS ADAPTER PROTEIN-RELATED"/>
    <property type="match status" value="1"/>
</dbReference>
<proteinExistence type="inferred from homology"/>
<reference evidence="6" key="1">
    <citation type="submission" date="2018-08" db="EMBL/GenBank/DDBJ databases">
        <title>Murine metabolic-syndrome-specific gut microbial biobank.</title>
        <authorList>
            <person name="Liu C."/>
        </authorList>
    </citation>
    <scope>NUCLEOTIDE SEQUENCE [LARGE SCALE GENOMIC DNA]</scope>
    <source>
        <strain evidence="6">Z82</strain>
    </source>
</reference>
<keyword evidence="3" id="KW-0547">Nucleotide-binding</keyword>
<evidence type="ECO:0000259" key="5">
    <source>
        <dbReference type="Pfam" id="PF12804"/>
    </source>
</evidence>
<dbReference type="Pfam" id="PF12804">
    <property type="entry name" value="NTP_transf_3"/>
    <property type="match status" value="1"/>
</dbReference>
<dbReference type="InterPro" id="IPR052539">
    <property type="entry name" value="MGD_biosynthesis_adapter"/>
</dbReference>
<evidence type="ECO:0000313" key="6">
    <source>
        <dbReference type="EMBL" id="NBI35134.1"/>
    </source>
</evidence>
<sequence length="423" mass="45544">MRTSHIAIPSPAIAVVGRHNSGKTTLVEAVIAELSARGLDVGSIKHHGHAGFDIDKPGKDSYRHRAAGATETVVAAPGLVARMKTIEGELECRELVASMPGHDVVVVEGYRKSGLPTIEVMRSGNEADRSVAELFARGAREGWSLGEDFSQLAREASRGDASEAPADLRVKMPDSNTVAVVTDIAEAAQAGKAFGIPVFDINAIAAVADFVQAHYARPKLTVVIQAGGQSRRMGRSKATVPFAGRPLISHMVERMLPVADELVITTNEPDNLAFLHDEYPQATLRLVTDVVNRRGALPGFLTALSAASNPFVALVACDMAFASPALVAAEASKMAESEADAVVPVNKHGFEPFHAVYRRDACLPHVRQLVESGCNRMQELYDRVSIFPFPQELVQRAEPMGGCFMNANTPEELAMLEQFYLER</sequence>
<comment type="subcellular location">
    <subcellularLocation>
        <location evidence="3">Cytoplasm</location>
    </subcellularLocation>
</comment>
<comment type="catalytic activity">
    <reaction evidence="3">
        <text>Mo-molybdopterin + GTP + H(+) = Mo-molybdopterin guanine dinucleotide + diphosphate</text>
        <dbReference type="Rhea" id="RHEA:34243"/>
        <dbReference type="ChEBI" id="CHEBI:15378"/>
        <dbReference type="ChEBI" id="CHEBI:33019"/>
        <dbReference type="ChEBI" id="CHEBI:37565"/>
        <dbReference type="ChEBI" id="CHEBI:71302"/>
        <dbReference type="ChEBI" id="CHEBI:71310"/>
        <dbReference type="EC" id="2.7.7.77"/>
    </reaction>
</comment>